<dbReference type="GO" id="GO:0008467">
    <property type="term" value="F:[heparan sulfate]-glucosamine 3-sulfotransferase activity"/>
    <property type="evidence" value="ECO:0007669"/>
    <property type="project" value="TreeGrafter"/>
</dbReference>
<evidence type="ECO:0000256" key="4">
    <source>
        <dbReference type="PIRSR" id="PIRSR637359-2"/>
    </source>
</evidence>
<reference evidence="8 9" key="1">
    <citation type="journal article" date="2016" name="Nat. Commun.">
        <title>Extremotolerant tardigrade genome and improved radiotolerance of human cultured cells by tardigrade-unique protein.</title>
        <authorList>
            <person name="Hashimoto T."/>
            <person name="Horikawa D.D."/>
            <person name="Saito Y."/>
            <person name="Kuwahara H."/>
            <person name="Kozuka-Hata H."/>
            <person name="Shin-I T."/>
            <person name="Minakuchi Y."/>
            <person name="Ohishi K."/>
            <person name="Motoyama A."/>
            <person name="Aizu T."/>
            <person name="Enomoto A."/>
            <person name="Kondo K."/>
            <person name="Tanaka S."/>
            <person name="Hara Y."/>
            <person name="Koshikawa S."/>
            <person name="Sagara H."/>
            <person name="Miura T."/>
            <person name="Yokobori S."/>
            <person name="Miyagawa K."/>
            <person name="Suzuki Y."/>
            <person name="Kubo T."/>
            <person name="Oyama M."/>
            <person name="Kohara Y."/>
            <person name="Fujiyama A."/>
            <person name="Arakawa K."/>
            <person name="Katayama T."/>
            <person name="Toyoda A."/>
            <person name="Kunieda T."/>
        </authorList>
    </citation>
    <scope>NUCLEOTIDE SEQUENCE [LARGE SCALE GENOMIC DNA]</scope>
    <source>
        <strain evidence="8 9">YOKOZUNA-1</strain>
    </source>
</reference>
<dbReference type="STRING" id="947166.A0A1D1VGW1"/>
<evidence type="ECO:0000256" key="5">
    <source>
        <dbReference type="PIRSR" id="PIRSR637359-3"/>
    </source>
</evidence>
<dbReference type="Pfam" id="PF00685">
    <property type="entry name" value="Sulfotransfer_1"/>
    <property type="match status" value="1"/>
</dbReference>
<keyword evidence="6" id="KW-1133">Transmembrane helix</keyword>
<keyword evidence="5" id="KW-1015">Disulfide bond</keyword>
<feature type="transmembrane region" description="Helical" evidence="6">
    <location>
        <begin position="29"/>
        <end position="50"/>
    </location>
</feature>
<keyword evidence="1" id="KW-0808">Transferase</keyword>
<dbReference type="InterPro" id="IPR027417">
    <property type="entry name" value="P-loop_NTPase"/>
</dbReference>
<dbReference type="InterPro" id="IPR037359">
    <property type="entry name" value="NST/OST"/>
</dbReference>
<proteinExistence type="predicted"/>
<evidence type="ECO:0000259" key="7">
    <source>
        <dbReference type="Pfam" id="PF00685"/>
    </source>
</evidence>
<organism evidence="8 9">
    <name type="scientific">Ramazzottius varieornatus</name>
    <name type="common">Water bear</name>
    <name type="synonym">Tardigrade</name>
    <dbReference type="NCBI Taxonomy" id="947166"/>
    <lineage>
        <taxon>Eukaryota</taxon>
        <taxon>Metazoa</taxon>
        <taxon>Ecdysozoa</taxon>
        <taxon>Tardigrada</taxon>
        <taxon>Eutardigrada</taxon>
        <taxon>Parachela</taxon>
        <taxon>Hypsibioidea</taxon>
        <taxon>Ramazzottiidae</taxon>
        <taxon>Ramazzottius</taxon>
    </lineage>
</organism>
<evidence type="ECO:0000313" key="8">
    <source>
        <dbReference type="EMBL" id="GAV00026.1"/>
    </source>
</evidence>
<feature type="binding site" evidence="4">
    <location>
        <begin position="321"/>
        <end position="325"/>
    </location>
    <ligand>
        <name>3'-phosphoadenylyl sulfate</name>
        <dbReference type="ChEBI" id="CHEBI:58339"/>
    </ligand>
</feature>
<gene>
    <name evidence="8" type="primary">RvY_10940-1</name>
    <name evidence="8" type="synonym">RvY_10940.1</name>
    <name evidence="8" type="ORF">RvY_10940</name>
</gene>
<dbReference type="FunFam" id="3.40.50.300:FF:002997">
    <property type="entry name" value="Sulfotransferase"/>
    <property type="match status" value="1"/>
</dbReference>
<dbReference type="PANTHER" id="PTHR10605">
    <property type="entry name" value="HEPARAN SULFATE SULFOTRANSFERASE"/>
    <property type="match status" value="1"/>
</dbReference>
<evidence type="ECO:0000256" key="6">
    <source>
        <dbReference type="SAM" id="Phobius"/>
    </source>
</evidence>
<dbReference type="Gene3D" id="3.40.50.300">
    <property type="entry name" value="P-loop containing nucleotide triphosphate hydrolases"/>
    <property type="match status" value="1"/>
</dbReference>
<protein>
    <recommendedName>
        <fullName evidence="7">Sulfotransferase domain-containing protein</fullName>
    </recommendedName>
</protein>
<feature type="binding site" evidence="4">
    <location>
        <position position="202"/>
    </location>
    <ligand>
        <name>3'-phosphoadenylyl sulfate</name>
        <dbReference type="ChEBI" id="CHEBI:58339"/>
    </ligand>
</feature>
<feature type="binding site" evidence="4">
    <location>
        <position position="303"/>
    </location>
    <ligand>
        <name>3'-phosphoadenylyl sulfate</name>
        <dbReference type="ChEBI" id="CHEBI:58339"/>
    </ligand>
</feature>
<accession>A0A1D1VGW1</accession>
<feature type="binding site" evidence="4">
    <location>
        <position position="194"/>
    </location>
    <ligand>
        <name>3'-phosphoadenylyl sulfate</name>
        <dbReference type="ChEBI" id="CHEBI:58339"/>
    </ligand>
</feature>
<feature type="active site" description="For sulfotransferase activity" evidence="3">
    <location>
        <position position="111"/>
    </location>
</feature>
<dbReference type="PANTHER" id="PTHR10605:SF65">
    <property type="entry name" value="GH20068P"/>
    <property type="match status" value="1"/>
</dbReference>
<feature type="binding site" evidence="4">
    <location>
        <begin position="111"/>
        <end position="115"/>
    </location>
    <ligand>
        <name>3'-phosphoadenylyl sulfate</name>
        <dbReference type="ChEBI" id="CHEBI:58339"/>
    </ligand>
</feature>
<sequence length="357" mass="41760">MFIDLKLPPEKTSLVSFKSSLKESTTDHYRSIAVAVIISGFLLLGALLFFPALRPHVPHSGILIRPFQNLFQDTLFPLELLSDDEIILPPRWITERLQRRLPQCIIIGVRKSGTRALLEFLSLHPNIKKASDEVHFFDEEQKYSRGLQWYRSQMPYSFPEQVTVEKSPAYFITRYVPQRIKAVNSSIALILVVRNPVTRLISDYTQTRDNRLKKGKPVRTFEETVLAKDGDVNIGYKPIRVSLYHRHLRHWLNVFPREQLLIVDGDMLVENPMKELSNVESFLRLDHRINGSHFHFNQTKGFYCIRDGLNPQSDRCLSKTKGRAHPFVNEDVLQKLNDFFRPHNELFYEMIGQRFDW</sequence>
<dbReference type="SUPFAM" id="SSF52540">
    <property type="entry name" value="P-loop containing nucleoside triphosphate hydrolases"/>
    <property type="match status" value="1"/>
</dbReference>
<keyword evidence="9" id="KW-1185">Reference proteome</keyword>
<dbReference type="Proteomes" id="UP000186922">
    <property type="component" value="Unassembled WGS sequence"/>
</dbReference>
<evidence type="ECO:0000256" key="3">
    <source>
        <dbReference type="PIRSR" id="PIRSR637359-1"/>
    </source>
</evidence>
<keyword evidence="6" id="KW-0472">Membrane</keyword>
<dbReference type="OrthoDB" id="411451at2759"/>
<keyword evidence="6" id="KW-0812">Transmembrane</keyword>
<dbReference type="EMBL" id="BDGG01000005">
    <property type="protein sequence ID" value="GAV00026.1"/>
    <property type="molecule type" value="Genomic_DNA"/>
</dbReference>
<comment type="caution">
    <text evidence="8">The sequence shown here is derived from an EMBL/GenBank/DDBJ whole genome shotgun (WGS) entry which is preliminary data.</text>
</comment>
<dbReference type="AlphaFoldDB" id="A0A1D1VGW1"/>
<evidence type="ECO:0000256" key="2">
    <source>
        <dbReference type="ARBA" id="ARBA00023180"/>
    </source>
</evidence>
<evidence type="ECO:0000256" key="1">
    <source>
        <dbReference type="ARBA" id="ARBA00022679"/>
    </source>
</evidence>
<keyword evidence="2" id="KW-0325">Glycoprotein</keyword>
<feature type="domain" description="Sulfotransferase" evidence="7">
    <location>
        <begin position="102"/>
        <end position="342"/>
    </location>
</feature>
<feature type="disulfide bond" evidence="5">
    <location>
        <begin position="304"/>
        <end position="316"/>
    </location>
</feature>
<dbReference type="InterPro" id="IPR000863">
    <property type="entry name" value="Sulfotransferase_dom"/>
</dbReference>
<name>A0A1D1VGW1_RAMVA</name>
<evidence type="ECO:0000313" key="9">
    <source>
        <dbReference type="Proteomes" id="UP000186922"/>
    </source>
</evidence>